<dbReference type="FunFam" id="3.10.20.740:FF:000004">
    <property type="entry name" value="NADH-quinone oxidoreductase"/>
    <property type="match status" value="1"/>
</dbReference>
<evidence type="ECO:0000256" key="8">
    <source>
        <dbReference type="ARBA" id="ARBA00022967"/>
    </source>
</evidence>
<evidence type="ECO:0000313" key="20">
    <source>
        <dbReference type="Proteomes" id="UP000262583"/>
    </source>
</evidence>
<evidence type="ECO:0000256" key="1">
    <source>
        <dbReference type="ARBA" id="ARBA00001966"/>
    </source>
</evidence>
<gene>
    <name evidence="19" type="ORF">BRCON_0912</name>
</gene>
<evidence type="ECO:0000313" key="19">
    <source>
        <dbReference type="EMBL" id="AXA35689.1"/>
    </source>
</evidence>
<dbReference type="InterPro" id="IPR019574">
    <property type="entry name" value="NADH_UbQ_OxRdtase_Gsu_4Fe4S-bd"/>
</dbReference>
<dbReference type="PANTHER" id="PTHR43105">
    <property type="entry name" value="RESPIRATORY NITRATE REDUCTASE"/>
    <property type="match status" value="1"/>
</dbReference>
<dbReference type="GO" id="GO:0008137">
    <property type="term" value="F:NADH dehydrogenase (ubiquinone) activity"/>
    <property type="evidence" value="ECO:0007669"/>
    <property type="project" value="UniProtKB-UniRule"/>
</dbReference>
<dbReference type="InterPro" id="IPR000283">
    <property type="entry name" value="NADH_UbQ_OxRdtase_75kDa_su_CS"/>
</dbReference>
<evidence type="ECO:0000256" key="6">
    <source>
        <dbReference type="ARBA" id="ARBA00022719"/>
    </source>
</evidence>
<keyword evidence="6 15" id="KW-0874">Quinone</keyword>
<dbReference type="PROSITE" id="PS00643">
    <property type="entry name" value="COMPLEX1_75K_3"/>
    <property type="match status" value="1"/>
</dbReference>
<keyword evidence="7 15" id="KW-0479">Metal-binding</keyword>
<dbReference type="Pfam" id="PF04879">
    <property type="entry name" value="Molybdop_Fe4S4"/>
    <property type="match status" value="1"/>
</dbReference>
<dbReference type="EC" id="7.1.1.-" evidence="15"/>
<dbReference type="GO" id="GO:0051537">
    <property type="term" value="F:2 iron, 2 sulfur cluster binding"/>
    <property type="evidence" value="ECO:0007669"/>
    <property type="project" value="UniProtKB-UniRule"/>
</dbReference>
<evidence type="ECO:0000259" key="17">
    <source>
        <dbReference type="PROSITE" id="PS51669"/>
    </source>
</evidence>
<keyword evidence="13" id="KW-0472">Membrane</keyword>
<dbReference type="GO" id="GO:0051539">
    <property type="term" value="F:4 iron, 4 sulfur cluster binding"/>
    <property type="evidence" value="ECO:0007669"/>
    <property type="project" value="UniProtKB-KW"/>
</dbReference>
<dbReference type="GO" id="GO:0046872">
    <property type="term" value="F:metal ion binding"/>
    <property type="evidence" value="ECO:0007669"/>
    <property type="project" value="UniProtKB-UniRule"/>
</dbReference>
<comment type="similarity">
    <text evidence="3 15">Belongs to the complex I 75 kDa subunit family.</text>
</comment>
<dbReference type="PROSITE" id="PS51669">
    <property type="entry name" value="4FE4S_MOW_BIS_MGD"/>
    <property type="match status" value="1"/>
</dbReference>
<keyword evidence="12 19" id="KW-0830">Ubiquinone</keyword>
<dbReference type="InterPro" id="IPR010228">
    <property type="entry name" value="NADH_UbQ_OxRdtase_Gsu"/>
</dbReference>
<evidence type="ECO:0000259" key="18">
    <source>
        <dbReference type="PROSITE" id="PS51839"/>
    </source>
</evidence>
<evidence type="ECO:0000256" key="9">
    <source>
        <dbReference type="ARBA" id="ARBA00023004"/>
    </source>
</evidence>
<dbReference type="SUPFAM" id="SSF54862">
    <property type="entry name" value="4Fe-4S ferredoxins"/>
    <property type="match status" value="1"/>
</dbReference>
<evidence type="ECO:0000256" key="14">
    <source>
        <dbReference type="ARBA" id="ARBA00047712"/>
    </source>
</evidence>
<dbReference type="InterPro" id="IPR006963">
    <property type="entry name" value="Mopterin_OxRdtase_4Fe-4S_dom"/>
</dbReference>
<keyword evidence="5 15" id="KW-0001">2Fe-2S</keyword>
<dbReference type="Gene3D" id="3.10.20.740">
    <property type="match status" value="1"/>
</dbReference>
<keyword evidence="8 15" id="KW-1278">Translocase</keyword>
<evidence type="ECO:0000256" key="4">
    <source>
        <dbReference type="ARBA" id="ARBA00022485"/>
    </source>
</evidence>
<sequence>MADKVRITIEGVEYEVPAGANLLQVCLDLGILIPHFCYHEALGPAGACRLCAVMIAPAADKPARLEMACMARTAEGMVVQVNAPYAKDFRRGVIEYLMLNHPHDCPVCDEGGECMLQDMTVLSEHIHRRTRFPKRTWENQYLGPLIHHEMNRCITCYRCVRYYRDYALGTDFGVFGSRDRVYFGRVRDGVLESEFSGNLVDVCPTGVFTNKRFREVYSRPWDLRTARSVCIHCAVGCNVLPGGRHDTLRRIKPAPNRNVNPHFICDLGRYGGEFVNSPGRILGARIESAAVDSEKALRTAIERLKTIGERYGKNAIAAIGSGRASLEANAALALLVEALGSNQITFHASDAEHAAVREAVATIASREFATPTLSEIEQADVVLIVGGDLTAEAPMIDLAVRQAIRANARVYVVSPRAGKLDAYATQVIRCKPSSLAGIIEKLSSLVSADGQTAEAAEIATIGTALRNAKRPLLICSAIHRDCKLVRATAQLARMVGKSGSSTPGLVFLLPSANSFAVGLMRKSQSPEKILNGIRSGQIKGLVALESDILSDDVLGTEWSEALKSCELVVALDSLETPLTQLAHIVIPVLPHYLATGTLLNYEGRAQRFEGLSLPSPVSQTASEVLLDALETLGCADAIAQAQYSDLMYVDAQLNQALESLTAGSDGVLVRVPSAAFAAEEAKPMLVQEFAPGIEIWNRVSFYGSEPLSMYAPPVLELAGEPTVEVHPTTASKLGWLEGQRVPLRPHAAEVRVIFNAEVAPDTISVTRFVQPVLSAMEAEVAEVTR</sequence>
<dbReference type="GO" id="GO:0016020">
    <property type="term" value="C:membrane"/>
    <property type="evidence" value="ECO:0007669"/>
    <property type="project" value="UniProtKB-SubCell"/>
</dbReference>
<proteinExistence type="inferred from homology"/>
<dbReference type="GO" id="GO:0042773">
    <property type="term" value="P:ATP synthesis coupled electron transport"/>
    <property type="evidence" value="ECO:0007669"/>
    <property type="project" value="InterPro"/>
</dbReference>
<evidence type="ECO:0000256" key="3">
    <source>
        <dbReference type="ARBA" id="ARBA00005404"/>
    </source>
</evidence>
<dbReference type="InterPro" id="IPR054351">
    <property type="entry name" value="NADH_UbQ_OxRdtase_ferredoxin"/>
</dbReference>
<dbReference type="InterPro" id="IPR001041">
    <property type="entry name" value="2Fe-2S_ferredoxin-type"/>
</dbReference>
<dbReference type="PROSITE" id="PS00641">
    <property type="entry name" value="COMPLEX1_75K_1"/>
    <property type="match status" value="1"/>
</dbReference>
<evidence type="ECO:0000256" key="12">
    <source>
        <dbReference type="ARBA" id="ARBA00023075"/>
    </source>
</evidence>
<name>A0A2Z4Y3X9_SUMC1</name>
<evidence type="ECO:0000256" key="15">
    <source>
        <dbReference type="RuleBase" id="RU003525"/>
    </source>
</evidence>
<dbReference type="CDD" id="cd02775">
    <property type="entry name" value="MopB_CT"/>
    <property type="match status" value="1"/>
</dbReference>
<keyword evidence="9 15" id="KW-0408">Iron</keyword>
<dbReference type="InterPro" id="IPR036010">
    <property type="entry name" value="2Fe-2S_ferredoxin-like_sf"/>
</dbReference>
<dbReference type="Pfam" id="PF13510">
    <property type="entry name" value="Fer2_4"/>
    <property type="match status" value="1"/>
</dbReference>
<evidence type="ECO:0000259" key="16">
    <source>
        <dbReference type="PROSITE" id="PS51085"/>
    </source>
</evidence>
<evidence type="ECO:0000256" key="10">
    <source>
        <dbReference type="ARBA" id="ARBA00023014"/>
    </source>
</evidence>
<dbReference type="NCBIfam" id="TIGR01973">
    <property type="entry name" value="NuoG"/>
    <property type="match status" value="1"/>
</dbReference>
<evidence type="ECO:0000256" key="13">
    <source>
        <dbReference type="ARBA" id="ARBA00023136"/>
    </source>
</evidence>
<comment type="function">
    <text evidence="15">NDH-1 shuttles electrons from NADH, via FMN and iron-sulfur (Fe-S) centers, to quinones in the respiratory chain. Couples the redox reaction to proton translocation (for every two electrons transferred, four hydrogen ions are translocated across the cytoplasmic membrane), and thus conserves the redox energy in a proton gradient.</text>
</comment>
<comment type="catalytic activity">
    <reaction evidence="14 15">
        <text>a quinone + NADH + 5 H(+)(in) = a quinol + NAD(+) + 4 H(+)(out)</text>
        <dbReference type="Rhea" id="RHEA:57888"/>
        <dbReference type="ChEBI" id="CHEBI:15378"/>
        <dbReference type="ChEBI" id="CHEBI:24646"/>
        <dbReference type="ChEBI" id="CHEBI:57540"/>
        <dbReference type="ChEBI" id="CHEBI:57945"/>
        <dbReference type="ChEBI" id="CHEBI:132124"/>
    </reaction>
</comment>
<dbReference type="SMART" id="SM00926">
    <property type="entry name" value="Molybdop_Fe4S4"/>
    <property type="match status" value="1"/>
</dbReference>
<dbReference type="Pfam" id="PF22117">
    <property type="entry name" value="Fer4_Nqo3"/>
    <property type="match status" value="1"/>
</dbReference>
<reference evidence="19 20" key="1">
    <citation type="submission" date="2018-05" db="EMBL/GenBank/DDBJ databases">
        <title>A metagenomic window into the 2 km-deep terrestrial subsurface aquifer revealed taxonomically and functionally diverse microbial community comprising novel uncultured bacterial lineages.</title>
        <authorList>
            <person name="Kadnikov V.V."/>
            <person name="Mardanov A.V."/>
            <person name="Beletsky A.V."/>
            <person name="Banks D."/>
            <person name="Pimenov N.V."/>
            <person name="Frank Y.A."/>
            <person name="Karnachuk O.V."/>
            <person name="Ravin N.V."/>
        </authorList>
    </citation>
    <scope>NUCLEOTIDE SEQUENCE [LARGE SCALE GENOMIC DNA]</scope>
    <source>
        <strain evidence="19">BY</strain>
    </source>
</reference>
<dbReference type="InterPro" id="IPR009010">
    <property type="entry name" value="Asp_de-COase-like_dom_sf"/>
</dbReference>
<dbReference type="EMBL" id="CP030759">
    <property type="protein sequence ID" value="AXA35689.1"/>
    <property type="molecule type" value="Genomic_DNA"/>
</dbReference>
<dbReference type="SUPFAM" id="SSF50692">
    <property type="entry name" value="ADC-like"/>
    <property type="match status" value="1"/>
</dbReference>
<comment type="cofactor">
    <cofactor evidence="15">
        <name>[2Fe-2S] cluster</name>
        <dbReference type="ChEBI" id="CHEBI:190135"/>
    </cofactor>
    <text evidence="15">Binds 1 [2Fe-2S] cluster per subunit.</text>
</comment>
<dbReference type="GO" id="GO:0003954">
    <property type="term" value="F:NADH dehydrogenase activity"/>
    <property type="evidence" value="ECO:0007669"/>
    <property type="project" value="TreeGrafter"/>
</dbReference>
<dbReference type="CDD" id="cd00207">
    <property type="entry name" value="fer2"/>
    <property type="match status" value="1"/>
</dbReference>
<dbReference type="Pfam" id="PF00384">
    <property type="entry name" value="Molybdopterin"/>
    <property type="match status" value="1"/>
</dbReference>
<evidence type="ECO:0000256" key="2">
    <source>
        <dbReference type="ARBA" id="ARBA00004370"/>
    </source>
</evidence>
<dbReference type="GO" id="GO:0048038">
    <property type="term" value="F:quinone binding"/>
    <property type="evidence" value="ECO:0007669"/>
    <property type="project" value="UniProtKB-UniRule"/>
</dbReference>
<comment type="cofactor">
    <cofactor evidence="1 15">
        <name>[4Fe-4S] cluster</name>
        <dbReference type="ChEBI" id="CHEBI:49883"/>
    </cofactor>
</comment>
<dbReference type="PROSITE" id="PS00642">
    <property type="entry name" value="COMPLEX1_75K_2"/>
    <property type="match status" value="1"/>
</dbReference>
<dbReference type="InterPro" id="IPR006656">
    <property type="entry name" value="Mopterin_OxRdtase"/>
</dbReference>
<feature type="domain" description="4Fe-4S His(Cys)3-ligated-type" evidence="18">
    <location>
        <begin position="85"/>
        <end position="124"/>
    </location>
</feature>
<dbReference type="Proteomes" id="UP000262583">
    <property type="component" value="Chromosome"/>
</dbReference>
<evidence type="ECO:0000256" key="5">
    <source>
        <dbReference type="ARBA" id="ARBA00022714"/>
    </source>
</evidence>
<keyword evidence="11 15" id="KW-0520">NAD</keyword>
<dbReference type="Gene3D" id="3.40.228.10">
    <property type="entry name" value="Dimethylsulfoxide Reductase, domain 2"/>
    <property type="match status" value="1"/>
</dbReference>
<comment type="subcellular location">
    <subcellularLocation>
        <location evidence="2">Membrane</location>
    </subcellularLocation>
</comment>
<keyword evidence="10 15" id="KW-0411">Iron-sulfur</keyword>
<dbReference type="SMART" id="SM00929">
    <property type="entry name" value="NADH-G_4Fe-4S_3"/>
    <property type="match status" value="1"/>
</dbReference>
<evidence type="ECO:0000256" key="7">
    <source>
        <dbReference type="ARBA" id="ARBA00022723"/>
    </source>
</evidence>
<accession>A0A2Z4Y3X9</accession>
<dbReference type="SUPFAM" id="SSF54292">
    <property type="entry name" value="2Fe-2S ferredoxin-like"/>
    <property type="match status" value="1"/>
</dbReference>
<dbReference type="KEGG" id="schv:BRCON_0912"/>
<feature type="domain" description="4Fe-4S Mo/W bis-MGD-type" evidence="17">
    <location>
        <begin position="223"/>
        <end position="279"/>
    </location>
</feature>
<dbReference type="PROSITE" id="PS51085">
    <property type="entry name" value="2FE2S_FER_2"/>
    <property type="match status" value="1"/>
</dbReference>
<dbReference type="Pfam" id="PF10588">
    <property type="entry name" value="NADH-G_4Fe-4S_3"/>
    <property type="match status" value="1"/>
</dbReference>
<feature type="domain" description="2Fe-2S ferredoxin-type" evidence="16">
    <location>
        <begin position="3"/>
        <end position="85"/>
    </location>
</feature>
<dbReference type="Gene3D" id="3.40.50.740">
    <property type="match status" value="2"/>
</dbReference>
<organism evidence="19 20">
    <name type="scientific">Sumerlaea chitinivorans</name>
    <dbReference type="NCBI Taxonomy" id="2250252"/>
    <lineage>
        <taxon>Bacteria</taxon>
        <taxon>Candidatus Sumerlaeota</taxon>
        <taxon>Candidatus Sumerlaeia</taxon>
        <taxon>Candidatus Sumerlaeales</taxon>
        <taxon>Candidatus Sumerlaeaceae</taxon>
        <taxon>Candidatus Sumerlaea</taxon>
    </lineage>
</organism>
<dbReference type="SUPFAM" id="SSF53706">
    <property type="entry name" value="Formate dehydrogenase/DMSO reductase, domains 1-3"/>
    <property type="match status" value="1"/>
</dbReference>
<protein>
    <recommendedName>
        <fullName evidence="15">NADH-quinone oxidoreductase</fullName>
        <ecNumber evidence="15">7.1.1.-</ecNumber>
    </recommendedName>
</protein>
<evidence type="ECO:0000256" key="11">
    <source>
        <dbReference type="ARBA" id="ARBA00023027"/>
    </source>
</evidence>
<dbReference type="PROSITE" id="PS51839">
    <property type="entry name" value="4FE4S_HC3"/>
    <property type="match status" value="1"/>
</dbReference>
<dbReference type="Gene3D" id="2.20.25.90">
    <property type="entry name" value="ADC-like domains"/>
    <property type="match status" value="1"/>
</dbReference>
<dbReference type="AlphaFoldDB" id="A0A2Z4Y3X9"/>
<dbReference type="InterPro" id="IPR050123">
    <property type="entry name" value="Prok_molybdopt-oxidoreductase"/>
</dbReference>
<keyword evidence="4 15" id="KW-0004">4Fe-4S</keyword>
<dbReference type="PANTHER" id="PTHR43105:SF10">
    <property type="entry name" value="NADH-QUINONE OXIDOREDUCTASE SUBUNIT G"/>
    <property type="match status" value="1"/>
</dbReference>